<evidence type="ECO:0000256" key="1">
    <source>
        <dbReference type="SAM" id="MobiDB-lite"/>
    </source>
</evidence>
<sequence length="66" mass="8088">MRIRPCLYKVLLVQKLSVRKRPYQSLSQPLKRKSMFLQMKDFSGWKKEQEKRQNIIPSRLLRQEEP</sequence>
<name>K7WWW8_9VIRU</name>
<evidence type="ECO:0000313" key="3">
    <source>
        <dbReference type="Proteomes" id="UP000277283"/>
    </source>
</evidence>
<organism evidence="2 3">
    <name type="scientific">White spot syndrome virus</name>
    <dbReference type="NCBI Taxonomy" id="342409"/>
    <lineage>
        <taxon>Viruses</taxon>
        <taxon>Viruses incertae sedis</taxon>
        <taxon>Naldaviricetes</taxon>
        <taxon>Nimaviridae</taxon>
        <taxon>Whispovirus</taxon>
    </lineage>
</organism>
<accession>K7WWW8</accession>
<dbReference type="EMBL" id="JX515788">
    <property type="protein sequence ID" value="AFX59574.1"/>
    <property type="molecule type" value="Genomic_DNA"/>
</dbReference>
<protein>
    <submittedName>
        <fullName evidence="2">Wsv197</fullName>
    </submittedName>
</protein>
<dbReference type="Proteomes" id="UP000277283">
    <property type="component" value="Segment"/>
</dbReference>
<feature type="region of interest" description="Disordered" evidence="1">
    <location>
        <begin position="45"/>
        <end position="66"/>
    </location>
</feature>
<reference evidence="3" key="1">
    <citation type="submission" date="2012-08" db="EMBL/GenBank/DDBJ databases">
        <authorList>
            <person name="Choi T.-J."/>
        </authorList>
    </citation>
    <scope>NUCLEOTIDE SEQUENCE [LARGE SCALE GENOMIC DNA]</scope>
    <source>
        <strain evidence="3">K-LV1</strain>
    </source>
</reference>
<evidence type="ECO:0000313" key="2">
    <source>
        <dbReference type="EMBL" id="AFX59574.1"/>
    </source>
</evidence>
<gene>
    <name evidence="2" type="ORF">wssv_01970</name>
</gene>
<proteinExistence type="predicted"/>